<dbReference type="Pfam" id="PF04079">
    <property type="entry name" value="SMC_ScpB"/>
    <property type="match status" value="1"/>
</dbReference>
<comment type="caution">
    <text evidence="5">The sequence shown here is derived from an EMBL/GenBank/DDBJ whole genome shotgun (WGS) entry which is preliminary data.</text>
</comment>
<dbReference type="RefSeq" id="WP_004834601.1">
    <property type="nucleotide sequence ID" value="NZ_AEXM01000012.1"/>
</dbReference>
<dbReference type="Proteomes" id="UP000005286">
    <property type="component" value="Unassembled WGS sequence"/>
</dbReference>
<dbReference type="Gene3D" id="1.10.10.10">
    <property type="entry name" value="Winged helix-like DNA-binding domain superfamily/Winged helix DNA-binding domain"/>
    <property type="match status" value="2"/>
</dbReference>
<evidence type="ECO:0000256" key="1">
    <source>
        <dbReference type="ARBA" id="ARBA00022490"/>
    </source>
</evidence>
<keyword evidence="2" id="KW-0132">Cell division</keyword>
<evidence type="ECO:0000256" key="3">
    <source>
        <dbReference type="ARBA" id="ARBA00022829"/>
    </source>
</evidence>
<dbReference type="GO" id="GO:0051304">
    <property type="term" value="P:chromosome separation"/>
    <property type="evidence" value="ECO:0007669"/>
    <property type="project" value="InterPro"/>
</dbReference>
<dbReference type="InterPro" id="IPR036390">
    <property type="entry name" value="WH_DNA-bd_sf"/>
</dbReference>
<evidence type="ECO:0000313" key="6">
    <source>
        <dbReference type="Proteomes" id="UP000005286"/>
    </source>
</evidence>
<keyword evidence="4" id="KW-0131">Cell cycle</keyword>
<dbReference type="SUPFAM" id="SSF46785">
    <property type="entry name" value="Winged helix' DNA-binding domain"/>
    <property type="match status" value="2"/>
</dbReference>
<dbReference type="eggNOG" id="COG1386">
    <property type="taxonomic scope" value="Bacteria"/>
</dbReference>
<dbReference type="EMBL" id="AEXM01000012">
    <property type="protein sequence ID" value="EGC82664.1"/>
    <property type="molecule type" value="Genomic_DNA"/>
</dbReference>
<dbReference type="GO" id="GO:0051301">
    <property type="term" value="P:cell division"/>
    <property type="evidence" value="ECO:0007669"/>
    <property type="project" value="UniProtKB-KW"/>
</dbReference>
<sequence length="178" mass="20771">MDKDYLKGLIEEILYIWAEPIDIDDLSSIIYDYNKTEIKKALFELIEERNNRESGLIIRDFTGSYQFTTRKCHDKYFEKVIKKTEKKLGTSTLETLSIIAYKQPITRAEIDKIRGVNSQSTIDSLMDKGLIEENGRLDKIGKPIIYITSKYFLQYFNISSLDELPEISFDEEADLNED</sequence>
<dbReference type="PATRIC" id="fig|879305.3.peg.483"/>
<dbReference type="PANTHER" id="PTHR34298:SF2">
    <property type="entry name" value="SEGREGATION AND CONDENSATION PROTEIN B"/>
    <property type="match status" value="1"/>
</dbReference>
<evidence type="ECO:0000313" key="5">
    <source>
        <dbReference type="EMBL" id="EGC82664.1"/>
    </source>
</evidence>
<reference evidence="5 6" key="1">
    <citation type="submission" date="2011-01" db="EMBL/GenBank/DDBJ databases">
        <authorList>
            <person name="Durkin A.S."/>
            <person name="Madupu R."/>
            <person name="Torralba M."/>
            <person name="Gillis M."/>
            <person name="Methe B."/>
            <person name="Sutton G."/>
            <person name="Nelson K.E."/>
        </authorList>
    </citation>
    <scope>NUCLEOTIDE SEQUENCE [LARGE SCALE GENOMIC DNA]</scope>
    <source>
        <strain evidence="5 6">ACS-065-V-Col13</strain>
    </source>
</reference>
<accession>F0GUK1</accession>
<gene>
    <name evidence="5" type="primary">scpB</name>
    <name evidence="5" type="ORF">HMPREF9290_1423</name>
</gene>
<dbReference type="NCBIfam" id="TIGR00281">
    <property type="entry name" value="SMC-Scp complex subunit ScpB"/>
    <property type="match status" value="1"/>
</dbReference>
<evidence type="ECO:0000256" key="2">
    <source>
        <dbReference type="ARBA" id="ARBA00022618"/>
    </source>
</evidence>
<dbReference type="InterPro" id="IPR005234">
    <property type="entry name" value="ScpB_csome_segregation"/>
</dbReference>
<keyword evidence="1" id="KW-0963">Cytoplasm</keyword>
<dbReference type="STRING" id="879305.HMPREF9290_1423"/>
<keyword evidence="3" id="KW-0159">Chromosome partition</keyword>
<dbReference type="AlphaFoldDB" id="F0GUK1"/>
<organism evidence="5 6">
    <name type="scientific">Anaerococcus prevotii ACS-065-V-Col13</name>
    <dbReference type="NCBI Taxonomy" id="879305"/>
    <lineage>
        <taxon>Bacteria</taxon>
        <taxon>Bacillati</taxon>
        <taxon>Bacillota</taxon>
        <taxon>Tissierellia</taxon>
        <taxon>Tissierellales</taxon>
        <taxon>Peptoniphilaceae</taxon>
        <taxon>Anaerococcus</taxon>
    </lineage>
</organism>
<proteinExistence type="predicted"/>
<protein>
    <submittedName>
        <fullName evidence="5">Segregation and condensation protein B</fullName>
    </submittedName>
</protein>
<keyword evidence="6" id="KW-1185">Reference proteome</keyword>
<dbReference type="InterPro" id="IPR036388">
    <property type="entry name" value="WH-like_DNA-bd_sf"/>
</dbReference>
<dbReference type="PANTHER" id="PTHR34298">
    <property type="entry name" value="SEGREGATION AND CONDENSATION PROTEIN B"/>
    <property type="match status" value="1"/>
</dbReference>
<evidence type="ECO:0000256" key="4">
    <source>
        <dbReference type="ARBA" id="ARBA00023306"/>
    </source>
</evidence>
<dbReference type="PIRSF" id="PIRSF019345">
    <property type="entry name" value="ScpB"/>
    <property type="match status" value="1"/>
</dbReference>
<name>F0GUK1_9FIRM</name>